<gene>
    <name evidence="8" type="ORF">BaOVIS_016110</name>
</gene>
<comment type="caution">
    <text evidence="8">The sequence shown here is derived from an EMBL/GenBank/DDBJ whole genome shotgun (WGS) entry which is preliminary data.</text>
</comment>
<dbReference type="PRINTS" id="PR00792">
    <property type="entry name" value="PEPSIN"/>
</dbReference>
<dbReference type="Pfam" id="PF00026">
    <property type="entry name" value="Asp"/>
    <property type="match status" value="1"/>
</dbReference>
<feature type="active site" evidence="5">
    <location>
        <position position="429"/>
    </location>
</feature>
<evidence type="ECO:0000259" key="7">
    <source>
        <dbReference type="PROSITE" id="PS51767"/>
    </source>
</evidence>
<dbReference type="InterPro" id="IPR001461">
    <property type="entry name" value="Aspartic_peptidase_A1"/>
</dbReference>
<organism evidence="8 9">
    <name type="scientific">Babesia ovis</name>
    <dbReference type="NCBI Taxonomy" id="5869"/>
    <lineage>
        <taxon>Eukaryota</taxon>
        <taxon>Sar</taxon>
        <taxon>Alveolata</taxon>
        <taxon>Apicomplexa</taxon>
        <taxon>Aconoidasida</taxon>
        <taxon>Piroplasmida</taxon>
        <taxon>Babesiidae</taxon>
        <taxon>Babesia</taxon>
    </lineage>
</organism>
<evidence type="ECO:0000256" key="2">
    <source>
        <dbReference type="ARBA" id="ARBA00022670"/>
    </source>
</evidence>
<keyword evidence="3" id="KW-0064">Aspartyl protease</keyword>
<comment type="similarity">
    <text evidence="1">Belongs to the peptidase A1 family.</text>
</comment>
<dbReference type="PANTHER" id="PTHR47966">
    <property type="entry name" value="BETA-SITE APP-CLEAVING ENZYME, ISOFORM A-RELATED"/>
    <property type="match status" value="1"/>
</dbReference>
<evidence type="ECO:0000256" key="4">
    <source>
        <dbReference type="ARBA" id="ARBA00022801"/>
    </source>
</evidence>
<dbReference type="OrthoDB" id="771136at2759"/>
<proteinExistence type="inferred from homology"/>
<keyword evidence="9" id="KW-1185">Reference proteome</keyword>
<dbReference type="GO" id="GO:0006508">
    <property type="term" value="P:proteolysis"/>
    <property type="evidence" value="ECO:0007669"/>
    <property type="project" value="UniProtKB-KW"/>
</dbReference>
<reference evidence="8" key="1">
    <citation type="submission" date="2019-12" db="EMBL/GenBank/DDBJ databases">
        <title>Genome sequence of Babesia ovis.</title>
        <authorList>
            <person name="Yamagishi J."/>
            <person name="Sevinc F."/>
            <person name="Xuan X."/>
        </authorList>
    </citation>
    <scope>NUCLEOTIDE SEQUENCE</scope>
    <source>
        <strain evidence="8">Selcuk</strain>
    </source>
</reference>
<dbReference type="EMBL" id="BLIY01000010">
    <property type="protein sequence ID" value="GFE54207.1"/>
    <property type="molecule type" value="Genomic_DNA"/>
</dbReference>
<dbReference type="InterPro" id="IPR033121">
    <property type="entry name" value="PEPTIDASE_A1"/>
</dbReference>
<feature type="active site" evidence="5">
    <location>
        <position position="241"/>
    </location>
</feature>
<dbReference type="AlphaFoldDB" id="A0A9W5WVD7"/>
<dbReference type="Gene3D" id="2.40.70.10">
    <property type="entry name" value="Acid Proteases"/>
    <property type="match status" value="2"/>
</dbReference>
<sequence>MGYLEPIDTAQVDKAIDGGDQDIMVYNGPRPKMVLPLIPTLRDDDAKKASSQLSNLQSIPATSLLLNLHRENLENALAGRVTHVFVGQGPNGSLGVDPLIRQRHEERLKAAQRNHVIEKVPHVMGTTLHCPHDSPTASDDSHRHGITSNKTPLKECSATHLTVATDIPNISSHQSNQKIAEVKSGSHETNRVHTNVITRQENIYPRLPSNAYLSFSNLRHTTFAIEAYIGTPHQKFLPMLDTGSTNVWAVHPECTSDGCVDSTKFHPEKSTTFKHMDKDKQFIRAKFVSGVVLGELGYDDFTIGGVTVKNQIFAMLRSIPDEKTNTILRTTRFDGMIGLGFKDLMAVDSEPLYQRYMKALGAEPIFSFYYSLDGENSAFMIGGADERLHIGKLQMMPVVPGYYWQVDLKEVWIGTTKVCCDGEAYAIFDTGTAFNSMPHDAIQKLLEIYAFHECDSTNVHRNFKHLPTIRYVFRDGIEAQLTPDQYTYESGGICRPAYMQINVDVGAGKGYLLGSMGFMPHYYTVYYGGSNPMIGIAPSNHKNAPQVLAEYKPKHK</sequence>
<keyword evidence="2" id="KW-0645">Protease</keyword>
<dbReference type="PANTHER" id="PTHR47966:SF51">
    <property type="entry name" value="BETA-SITE APP-CLEAVING ENZYME, ISOFORM A-RELATED"/>
    <property type="match status" value="1"/>
</dbReference>
<evidence type="ECO:0000313" key="9">
    <source>
        <dbReference type="Proteomes" id="UP001057455"/>
    </source>
</evidence>
<evidence type="ECO:0000256" key="3">
    <source>
        <dbReference type="ARBA" id="ARBA00022750"/>
    </source>
</evidence>
<evidence type="ECO:0000313" key="8">
    <source>
        <dbReference type="EMBL" id="GFE54207.1"/>
    </source>
</evidence>
<dbReference type="InterPro" id="IPR021109">
    <property type="entry name" value="Peptidase_aspartic_dom_sf"/>
</dbReference>
<evidence type="ECO:0000256" key="5">
    <source>
        <dbReference type="PIRSR" id="PIRSR601461-1"/>
    </source>
</evidence>
<evidence type="ECO:0000256" key="1">
    <source>
        <dbReference type="ARBA" id="ARBA00007447"/>
    </source>
</evidence>
<evidence type="ECO:0000256" key="6">
    <source>
        <dbReference type="PIRSR" id="PIRSR601461-2"/>
    </source>
</evidence>
<feature type="disulfide bond" evidence="6">
    <location>
        <begin position="254"/>
        <end position="259"/>
    </location>
</feature>
<dbReference type="Proteomes" id="UP001057455">
    <property type="component" value="Unassembled WGS sequence"/>
</dbReference>
<dbReference type="InterPro" id="IPR034164">
    <property type="entry name" value="Pepsin-like_dom"/>
</dbReference>
<keyword evidence="6" id="KW-1015">Disulfide bond</keyword>
<dbReference type="PROSITE" id="PS51767">
    <property type="entry name" value="PEPTIDASE_A1"/>
    <property type="match status" value="1"/>
</dbReference>
<dbReference type="CDD" id="cd05471">
    <property type="entry name" value="pepsin_like"/>
    <property type="match status" value="1"/>
</dbReference>
<name>A0A9W5WVD7_BABOV</name>
<dbReference type="SUPFAM" id="SSF50630">
    <property type="entry name" value="Acid proteases"/>
    <property type="match status" value="1"/>
</dbReference>
<feature type="domain" description="Peptidase A1" evidence="7">
    <location>
        <begin position="223"/>
        <end position="537"/>
    </location>
</feature>
<dbReference type="GO" id="GO:0004190">
    <property type="term" value="F:aspartic-type endopeptidase activity"/>
    <property type="evidence" value="ECO:0007669"/>
    <property type="project" value="UniProtKB-KW"/>
</dbReference>
<protein>
    <submittedName>
        <fullName evidence="8">Pepsin A</fullName>
    </submittedName>
</protein>
<keyword evidence="4" id="KW-0378">Hydrolase</keyword>
<accession>A0A9W5WVD7</accession>